<evidence type="ECO:0000313" key="1">
    <source>
        <dbReference type="EMBL" id="ALZ86205.1"/>
    </source>
</evidence>
<evidence type="ECO:0000313" key="2">
    <source>
        <dbReference type="Proteomes" id="UP000064137"/>
    </source>
</evidence>
<organism evidence="1 2">
    <name type="scientific">Pseudomonas oryzihabitans</name>
    <dbReference type="NCBI Taxonomy" id="47885"/>
    <lineage>
        <taxon>Bacteria</taxon>
        <taxon>Pseudomonadati</taxon>
        <taxon>Pseudomonadota</taxon>
        <taxon>Gammaproteobacteria</taxon>
        <taxon>Pseudomonadales</taxon>
        <taxon>Pseudomonadaceae</taxon>
        <taxon>Pseudomonas</taxon>
    </lineage>
</organism>
<dbReference type="AlphaFoldDB" id="A0A0U4WVB9"/>
<gene>
    <name evidence="1" type="ORF">APT59_19090</name>
</gene>
<name>A0A0U4WVB9_9PSED</name>
<protein>
    <submittedName>
        <fullName evidence="1">Uncharacterized protein</fullName>
    </submittedName>
</protein>
<reference evidence="1 2" key="1">
    <citation type="submission" date="2016-01" db="EMBL/GenBank/DDBJ databases">
        <title>Annotation of Pseudomonas oryzihabitans USDA-ARS-USMARC-56511.</title>
        <authorList>
            <person name="Harhay G.P."/>
            <person name="Harhay D.M."/>
            <person name="Smith T.P.L."/>
            <person name="Bono J.L."/>
            <person name="Heaton M.P."/>
            <person name="Clawson M.L."/>
            <person name="Chitko-Mckown C.G."/>
            <person name="Capik S.F."/>
            <person name="DeDonder K.D."/>
            <person name="Apley M.D."/>
            <person name="Lubbers B.V."/>
            <person name="White B.J."/>
            <person name="Larson R.L."/>
        </authorList>
    </citation>
    <scope>NUCLEOTIDE SEQUENCE [LARGE SCALE GENOMIC DNA]</scope>
    <source>
        <strain evidence="1 2">USDA-ARS-USMARC-56511</strain>
    </source>
</reference>
<dbReference type="OrthoDB" id="7019745at2"/>
<accession>A0A0U4WVB9</accession>
<dbReference type="Proteomes" id="UP000064137">
    <property type="component" value="Chromosome"/>
</dbReference>
<dbReference type="KEGG" id="por:APT59_19090"/>
<proteinExistence type="predicted"/>
<sequence length="78" mass="8545">MPHFRVHYRKDGEPRQLDLGHPQATLAPHEAALAVLEHLRADAENSLALPPADAPAEAILRQAEVHGLTDIRVEELAS</sequence>
<dbReference type="RefSeq" id="WP_059316307.1">
    <property type="nucleotide sequence ID" value="NZ_CP013987.1"/>
</dbReference>
<dbReference type="EMBL" id="CP013987">
    <property type="protein sequence ID" value="ALZ86205.1"/>
    <property type="molecule type" value="Genomic_DNA"/>
</dbReference>